<dbReference type="InterPro" id="IPR041352">
    <property type="entry name" value="Mtd_N"/>
</dbReference>
<gene>
    <name evidence="3" type="ORF">CUN67_12790</name>
</gene>
<dbReference type="EMBL" id="CP024768">
    <property type="protein sequence ID" value="QGY29758.1"/>
    <property type="molecule type" value="Genomic_DNA"/>
</dbReference>
<name>A0A6B9FZR2_PANCY</name>
<dbReference type="Proteomes" id="UP000502005">
    <property type="component" value="Chromosome"/>
</dbReference>
<reference evidence="3 4" key="1">
    <citation type="submission" date="2017-11" db="EMBL/GenBank/DDBJ databases">
        <title>Genome sequence of Pantoea cypripedii NE1.</title>
        <authorList>
            <person name="Nascimento F.X."/>
        </authorList>
    </citation>
    <scope>NUCLEOTIDE SEQUENCE [LARGE SCALE GENOMIC DNA]</scope>
    <source>
        <strain evidence="3 4">NE1</strain>
    </source>
</reference>
<evidence type="ECO:0000259" key="2">
    <source>
        <dbReference type="Pfam" id="PF18454"/>
    </source>
</evidence>
<feature type="domain" description="Major tropism determinant N-terminal" evidence="2">
    <location>
        <begin position="5"/>
        <end position="40"/>
    </location>
</feature>
<keyword evidence="1" id="KW-1133">Transmembrane helix</keyword>
<dbReference type="AlphaFoldDB" id="A0A6B9FZR2"/>
<dbReference type="RefSeq" id="WP_208715693.1">
    <property type="nucleotide sequence ID" value="NZ_CP024768.1"/>
</dbReference>
<accession>A0A6B9FZR2</accession>
<protein>
    <recommendedName>
        <fullName evidence="2">Major tropism determinant N-terminal domain-containing protein</fullName>
    </recommendedName>
</protein>
<evidence type="ECO:0000256" key="1">
    <source>
        <dbReference type="SAM" id="Phobius"/>
    </source>
</evidence>
<evidence type="ECO:0000313" key="3">
    <source>
        <dbReference type="EMBL" id="QGY29758.1"/>
    </source>
</evidence>
<proteinExistence type="predicted"/>
<evidence type="ECO:0000313" key="4">
    <source>
        <dbReference type="Proteomes" id="UP000502005"/>
    </source>
</evidence>
<feature type="transmembrane region" description="Helical" evidence="1">
    <location>
        <begin position="161"/>
        <end position="181"/>
    </location>
</feature>
<dbReference type="Gene3D" id="2.10.10.30">
    <property type="match status" value="1"/>
</dbReference>
<keyword evidence="1" id="KW-0472">Membrane</keyword>
<dbReference type="Pfam" id="PF18454">
    <property type="entry name" value="Mtd_N"/>
    <property type="match status" value="1"/>
</dbReference>
<organism evidence="3 4">
    <name type="scientific">Pantoea cypripedii</name>
    <name type="common">Pectobacterium cypripedii</name>
    <name type="synonym">Erwinia cypripedii</name>
    <dbReference type="NCBI Taxonomy" id="55209"/>
    <lineage>
        <taxon>Bacteria</taxon>
        <taxon>Pseudomonadati</taxon>
        <taxon>Pseudomonadota</taxon>
        <taxon>Gammaproteobacteria</taxon>
        <taxon>Enterobacterales</taxon>
        <taxon>Erwiniaceae</taxon>
        <taxon>Pantoea</taxon>
    </lineage>
</organism>
<sequence>MATSIQIKRGATAKVAAYTPLEGELVLDLTTKKLYVGDGLTAGGNQIVASRKGVTDGTDAAAGEIGEVLSASSNATPVTLTSGTASNLIQLTLTPGDWDIRGVGRFEPSVGSVTAVSASWNTTSATFAGFPDNAQLQGITAGGTQQIPAPIKRMNITTNTIIYLVGLAVFTSGTCAGKGFIEARRVR</sequence>
<keyword evidence="1" id="KW-0812">Transmembrane</keyword>